<feature type="non-terminal residue" evidence="1">
    <location>
        <position position="54"/>
    </location>
</feature>
<reference evidence="1" key="1">
    <citation type="submission" date="2018-05" db="EMBL/GenBank/DDBJ databases">
        <authorList>
            <person name="Lanie J.A."/>
            <person name="Ng W.-L."/>
            <person name="Kazmierczak K.M."/>
            <person name="Andrzejewski T.M."/>
            <person name="Davidsen T.M."/>
            <person name="Wayne K.J."/>
            <person name="Tettelin H."/>
            <person name="Glass J.I."/>
            <person name="Rusch D."/>
            <person name="Podicherti R."/>
            <person name="Tsui H.-C.T."/>
            <person name="Winkler M.E."/>
        </authorList>
    </citation>
    <scope>NUCLEOTIDE SEQUENCE</scope>
</reference>
<sequence length="54" mass="5903">MIIAEPKRITSSGQHWYTLTGEACHVQPNGKPTTLREARKQNLVPSVSGVLGMI</sequence>
<gene>
    <name evidence="1" type="ORF">METZ01_LOCUS511087</name>
</gene>
<organism evidence="1">
    <name type="scientific">marine metagenome</name>
    <dbReference type="NCBI Taxonomy" id="408172"/>
    <lineage>
        <taxon>unclassified sequences</taxon>
        <taxon>metagenomes</taxon>
        <taxon>ecological metagenomes</taxon>
    </lineage>
</organism>
<dbReference type="AlphaFoldDB" id="A0A383EP51"/>
<name>A0A383EP51_9ZZZZ</name>
<accession>A0A383EP51</accession>
<evidence type="ECO:0000313" key="1">
    <source>
        <dbReference type="EMBL" id="SVE58233.1"/>
    </source>
</evidence>
<dbReference type="EMBL" id="UINC01227379">
    <property type="protein sequence ID" value="SVE58233.1"/>
    <property type="molecule type" value="Genomic_DNA"/>
</dbReference>
<proteinExistence type="predicted"/>
<protein>
    <submittedName>
        <fullName evidence="1">Uncharacterized protein</fullName>
    </submittedName>
</protein>